<dbReference type="PROSITE" id="PS51257">
    <property type="entry name" value="PROKAR_LIPOPROTEIN"/>
    <property type="match status" value="1"/>
</dbReference>
<accession>A0A1T5LM57</accession>
<evidence type="ECO:0000313" key="2">
    <source>
        <dbReference type="Proteomes" id="UP000190961"/>
    </source>
</evidence>
<name>A0A1T5LM57_9BACT</name>
<dbReference type="Proteomes" id="UP000190961">
    <property type="component" value="Unassembled WGS sequence"/>
</dbReference>
<dbReference type="Pfam" id="PF20050">
    <property type="entry name" value="DUF6452"/>
    <property type="match status" value="1"/>
</dbReference>
<dbReference type="STRING" id="688867.SAMN05660236_3493"/>
<evidence type="ECO:0000313" key="1">
    <source>
        <dbReference type="EMBL" id="SKC76994.1"/>
    </source>
</evidence>
<dbReference type="RefSeq" id="WP_079688009.1">
    <property type="nucleotide sequence ID" value="NZ_FUZU01000002.1"/>
</dbReference>
<gene>
    <name evidence="1" type="ORF">SAMN05660236_3493</name>
</gene>
<organism evidence="1 2">
    <name type="scientific">Ohtaekwangia koreensis</name>
    <dbReference type="NCBI Taxonomy" id="688867"/>
    <lineage>
        <taxon>Bacteria</taxon>
        <taxon>Pseudomonadati</taxon>
        <taxon>Bacteroidota</taxon>
        <taxon>Cytophagia</taxon>
        <taxon>Cytophagales</taxon>
        <taxon>Fulvivirgaceae</taxon>
        <taxon>Ohtaekwangia</taxon>
    </lineage>
</organism>
<dbReference type="OrthoDB" id="978142at2"/>
<dbReference type="EMBL" id="FUZU01000002">
    <property type="protein sequence ID" value="SKC76994.1"/>
    <property type="molecule type" value="Genomic_DNA"/>
</dbReference>
<sequence length="419" mass="45701">MRKTSWFIAFIILAASCLDDPDCFQLNNNFLGISFHVMGSTVADTLKATEISFSGTSAITADTATSISLPLNYTATGTDIFFTRSDGSKDTLKLSYSTKIQYVSDDCGSRYILSDLNVASHSFDSIRLVNTTPTKSGGTNIAIYRCPKVGMVGLTLQQLYITGTATQSATTRSTIFNSVTADFSGENFYVDQTASTLYLPVNLTQEFSTYTFDFADDFGLADSVRKLRLTYRIFEVERYKQCGNQKFIDSLKIDFANAATTFDTASIALDSDDDRLEALQDPAVVNVKLMRCPETNLTQVVFRRPGTTTATAVHIKSITTNYSSDIYYAGDTTSTVKLPLNPSASVNSTQFIVTYTEADRAADTISVSYTTTLDTLFPGCGPQVIYSDLVNLLEGGDTDVLITNDVKFPAVTNIAVEVN</sequence>
<proteinExistence type="predicted"/>
<dbReference type="InterPro" id="IPR045607">
    <property type="entry name" value="DUF6452"/>
</dbReference>
<reference evidence="1 2" key="1">
    <citation type="submission" date="2017-02" db="EMBL/GenBank/DDBJ databases">
        <authorList>
            <person name="Peterson S.W."/>
        </authorList>
    </citation>
    <scope>NUCLEOTIDE SEQUENCE [LARGE SCALE GENOMIC DNA]</scope>
    <source>
        <strain evidence="1 2">DSM 25262</strain>
    </source>
</reference>
<dbReference type="AlphaFoldDB" id="A0A1T5LM57"/>
<protein>
    <submittedName>
        <fullName evidence="1">Uncharacterized protein</fullName>
    </submittedName>
</protein>
<keyword evidence="2" id="KW-1185">Reference proteome</keyword>